<dbReference type="Pfam" id="PF13211">
    <property type="entry name" value="DUF4019"/>
    <property type="match status" value="1"/>
</dbReference>
<dbReference type="InterPro" id="IPR025091">
    <property type="entry name" value="DUF4019"/>
</dbReference>
<gene>
    <name evidence="2" type="ORF">GCM10008942_17550</name>
</gene>
<feature type="chain" id="PRO_5046059363" description="DUF4019 domain-containing protein" evidence="1">
    <location>
        <begin position="20"/>
        <end position="132"/>
    </location>
</feature>
<evidence type="ECO:0000313" key="2">
    <source>
        <dbReference type="EMBL" id="GAA0569359.1"/>
    </source>
</evidence>
<sequence>MKFLTILAFALLLPIAAHAQQANYGDACNAWLGLIDAGKYDQSWDTASDYFKSKITKEQWAPMVKAVRDTVGPPLSRSAKSVTPTETLPAAPFGKYIVIVLSTKFAMNQSATETVILKLENGEWKVAGYFVK</sequence>
<name>A0ABN1ELX4_9PROT</name>
<organism evidence="2 3">
    <name type="scientific">Rhizomicrobium electricum</name>
    <dbReference type="NCBI Taxonomy" id="480070"/>
    <lineage>
        <taxon>Bacteria</taxon>
        <taxon>Pseudomonadati</taxon>
        <taxon>Pseudomonadota</taxon>
        <taxon>Alphaproteobacteria</taxon>
        <taxon>Micropepsales</taxon>
        <taxon>Micropepsaceae</taxon>
        <taxon>Rhizomicrobium</taxon>
    </lineage>
</organism>
<protein>
    <recommendedName>
        <fullName evidence="4">DUF4019 domain-containing protein</fullName>
    </recommendedName>
</protein>
<comment type="caution">
    <text evidence="2">The sequence shown here is derived from an EMBL/GenBank/DDBJ whole genome shotgun (WGS) entry which is preliminary data.</text>
</comment>
<keyword evidence="3" id="KW-1185">Reference proteome</keyword>
<feature type="signal peptide" evidence="1">
    <location>
        <begin position="1"/>
        <end position="19"/>
    </location>
</feature>
<evidence type="ECO:0000313" key="3">
    <source>
        <dbReference type="Proteomes" id="UP001499951"/>
    </source>
</evidence>
<evidence type="ECO:0000256" key="1">
    <source>
        <dbReference type="SAM" id="SignalP"/>
    </source>
</evidence>
<accession>A0ABN1ELX4</accession>
<reference evidence="2 3" key="1">
    <citation type="journal article" date="2019" name="Int. J. Syst. Evol. Microbiol.">
        <title>The Global Catalogue of Microorganisms (GCM) 10K type strain sequencing project: providing services to taxonomists for standard genome sequencing and annotation.</title>
        <authorList>
            <consortium name="The Broad Institute Genomics Platform"/>
            <consortium name="The Broad Institute Genome Sequencing Center for Infectious Disease"/>
            <person name="Wu L."/>
            <person name="Ma J."/>
        </authorList>
    </citation>
    <scope>NUCLEOTIDE SEQUENCE [LARGE SCALE GENOMIC DNA]</scope>
    <source>
        <strain evidence="2 3">JCM 15089</strain>
    </source>
</reference>
<dbReference type="Proteomes" id="UP001499951">
    <property type="component" value="Unassembled WGS sequence"/>
</dbReference>
<dbReference type="RefSeq" id="WP_166929665.1">
    <property type="nucleotide sequence ID" value="NZ_BAAADD010000004.1"/>
</dbReference>
<keyword evidence="1" id="KW-0732">Signal</keyword>
<dbReference type="EMBL" id="BAAADD010000004">
    <property type="protein sequence ID" value="GAA0569359.1"/>
    <property type="molecule type" value="Genomic_DNA"/>
</dbReference>
<proteinExistence type="predicted"/>
<evidence type="ECO:0008006" key="4">
    <source>
        <dbReference type="Google" id="ProtNLM"/>
    </source>
</evidence>